<name>A0A2H0UAZ0_9BACT</name>
<evidence type="ECO:0000259" key="4">
    <source>
        <dbReference type="Pfam" id="PF24621"/>
    </source>
</evidence>
<evidence type="ECO:0000313" key="5">
    <source>
        <dbReference type="EMBL" id="PIR82945.1"/>
    </source>
</evidence>
<dbReference type="PANTHER" id="PTHR43622:SF1">
    <property type="entry name" value="3-DEHYDROQUINATE SYNTHASE"/>
    <property type="match status" value="1"/>
</dbReference>
<dbReference type="PANTHER" id="PTHR43622">
    <property type="entry name" value="3-DEHYDROQUINATE SYNTHASE"/>
    <property type="match status" value="1"/>
</dbReference>
<proteinExistence type="predicted"/>
<accession>A0A2H0UAZ0</accession>
<keyword evidence="2" id="KW-0479">Metal-binding</keyword>
<feature type="domain" description="3-dehydroquinate synthase C-terminal" evidence="4">
    <location>
        <begin position="37"/>
        <end position="173"/>
    </location>
</feature>
<dbReference type="InterPro" id="IPR050071">
    <property type="entry name" value="Dehydroquinate_synthase"/>
</dbReference>
<dbReference type="Pfam" id="PF24621">
    <property type="entry name" value="DHQS_C"/>
    <property type="match status" value="1"/>
</dbReference>
<evidence type="ECO:0000256" key="3">
    <source>
        <dbReference type="ARBA" id="ARBA00023027"/>
    </source>
</evidence>
<dbReference type="InterPro" id="IPR056179">
    <property type="entry name" value="DHQS_C"/>
</dbReference>
<protein>
    <recommendedName>
        <fullName evidence="4">3-dehydroquinate synthase C-terminal domain-containing protein</fullName>
    </recommendedName>
</protein>
<comment type="caution">
    <text evidence="5">The sequence shown here is derived from an EMBL/GenBank/DDBJ whole genome shotgun (WGS) entry which is preliminary data.</text>
</comment>
<dbReference type="Gene3D" id="1.20.1090.10">
    <property type="entry name" value="Dehydroquinate synthase-like - alpha domain"/>
    <property type="match status" value="1"/>
</dbReference>
<dbReference type="EMBL" id="PFBL01000024">
    <property type="protein sequence ID" value="PIR82945.1"/>
    <property type="molecule type" value="Genomic_DNA"/>
</dbReference>
<evidence type="ECO:0000313" key="6">
    <source>
        <dbReference type="Proteomes" id="UP000230179"/>
    </source>
</evidence>
<dbReference type="Proteomes" id="UP000230179">
    <property type="component" value="Unassembled WGS sequence"/>
</dbReference>
<dbReference type="GO" id="GO:0046872">
    <property type="term" value="F:metal ion binding"/>
    <property type="evidence" value="ECO:0007669"/>
    <property type="project" value="UniProtKB-KW"/>
</dbReference>
<dbReference type="GO" id="GO:0003856">
    <property type="term" value="F:3-dehydroquinate synthase activity"/>
    <property type="evidence" value="ECO:0007669"/>
    <property type="project" value="TreeGrafter"/>
</dbReference>
<evidence type="ECO:0000256" key="2">
    <source>
        <dbReference type="ARBA" id="ARBA00022723"/>
    </source>
</evidence>
<sequence length="206" mass="22583">MNFGGYKNQVWTTYPAVATIIEPRFLASLSREQIIDGLGEIIKLGLVKDRSILTLLKKVHVDTLVASTQLLPLLKKAIAAKAFYVKADPSEVGLRKILNAGHTIGHALELKYKIPHGRAVLIGLRKELSVCEELGLTPPAVRAQYEALLHSLGIHLEDNLAIDWQSVLHDKKVAGDHIVLPVIKKPGEAKLVSIKLASLKHHLVTS</sequence>
<dbReference type="SUPFAM" id="SSF56796">
    <property type="entry name" value="Dehydroquinate synthase-like"/>
    <property type="match status" value="1"/>
</dbReference>
<dbReference type="AlphaFoldDB" id="A0A2H0UAZ0"/>
<organism evidence="5 6">
    <name type="scientific">Candidatus Kaiserbacteria bacterium CG10_big_fil_rev_8_21_14_0_10_56_12</name>
    <dbReference type="NCBI Taxonomy" id="1974611"/>
    <lineage>
        <taxon>Bacteria</taxon>
        <taxon>Candidatus Kaiseribacteriota</taxon>
    </lineage>
</organism>
<gene>
    <name evidence="5" type="ORF">COU19_03355</name>
</gene>
<keyword evidence="3" id="KW-0520">NAD</keyword>
<evidence type="ECO:0000256" key="1">
    <source>
        <dbReference type="ARBA" id="ARBA00001941"/>
    </source>
</evidence>
<reference evidence="6" key="1">
    <citation type="submission" date="2017-09" db="EMBL/GenBank/DDBJ databases">
        <title>Depth-based differentiation of microbial function through sediment-hosted aquifers and enrichment of novel symbionts in the deep terrestrial subsurface.</title>
        <authorList>
            <person name="Probst A.J."/>
            <person name="Ladd B."/>
            <person name="Jarett J.K."/>
            <person name="Geller-Mcgrath D.E."/>
            <person name="Sieber C.M.K."/>
            <person name="Emerson J.B."/>
            <person name="Anantharaman K."/>
            <person name="Thomas B.C."/>
            <person name="Malmstrom R."/>
            <person name="Stieglmeier M."/>
            <person name="Klingl A."/>
            <person name="Woyke T."/>
            <person name="Ryan C.M."/>
            <person name="Banfield J.F."/>
        </authorList>
    </citation>
    <scope>NUCLEOTIDE SEQUENCE [LARGE SCALE GENOMIC DNA]</scope>
</reference>
<comment type="cofactor">
    <cofactor evidence="1">
        <name>Co(2+)</name>
        <dbReference type="ChEBI" id="CHEBI:48828"/>
    </cofactor>
</comment>